<feature type="region of interest" description="Disordered" evidence="1">
    <location>
        <begin position="1"/>
        <end position="24"/>
    </location>
</feature>
<dbReference type="InterPro" id="IPR013321">
    <property type="entry name" value="Arc_rbn_hlx_hlx"/>
</dbReference>
<protein>
    <submittedName>
        <fullName evidence="2">Uncharacterized protein</fullName>
    </submittedName>
</protein>
<dbReference type="SUPFAM" id="SSF47598">
    <property type="entry name" value="Ribbon-helix-helix"/>
    <property type="match status" value="1"/>
</dbReference>
<organism evidence="2 3">
    <name type="scientific">Thermomonas carbonis</name>
    <dbReference type="NCBI Taxonomy" id="1463158"/>
    <lineage>
        <taxon>Bacteria</taxon>
        <taxon>Pseudomonadati</taxon>
        <taxon>Pseudomonadota</taxon>
        <taxon>Gammaproteobacteria</taxon>
        <taxon>Lysobacterales</taxon>
        <taxon>Lysobacteraceae</taxon>
        <taxon>Thermomonas</taxon>
    </lineage>
</organism>
<sequence length="190" mass="21461">MSKPTKRGPGRPAKATGDKPEQFSVRLPPHLKLGLEVYAADNNLSLSSAAEKAISDMLSSAKLSNGMTIPEVVDKVELTPRGRRLISLYLISERFVSVEDRHILDVVFSSKEMKAAESEREAKVSQRMKMEVVKFAMDHWMVISRAIGGTWWRIHEPISLHSIVFPSEEEVAEKKEQEEAWVQDFLKRTG</sequence>
<dbReference type="InterPro" id="IPR010985">
    <property type="entry name" value="Ribbon_hlx_hlx"/>
</dbReference>
<keyword evidence="3" id="KW-1185">Reference proteome</keyword>
<dbReference type="KEGG" id="tcn:H9L16_01650"/>
<dbReference type="GO" id="GO:0006355">
    <property type="term" value="P:regulation of DNA-templated transcription"/>
    <property type="evidence" value="ECO:0007669"/>
    <property type="project" value="InterPro"/>
</dbReference>
<name>A0A7G9SR95_9GAMM</name>
<reference evidence="2 3" key="1">
    <citation type="submission" date="2020-08" db="EMBL/GenBank/DDBJ databases">
        <title>Genome sequence of Thermomonas carbonis KCTC 42013T.</title>
        <authorList>
            <person name="Hyun D.-W."/>
            <person name="Bae J.-W."/>
        </authorList>
    </citation>
    <scope>NUCLEOTIDE SEQUENCE [LARGE SCALE GENOMIC DNA]</scope>
    <source>
        <strain evidence="2 3">KCTC 42013</strain>
    </source>
</reference>
<evidence type="ECO:0000256" key="1">
    <source>
        <dbReference type="SAM" id="MobiDB-lite"/>
    </source>
</evidence>
<proteinExistence type="predicted"/>
<dbReference type="Proteomes" id="UP000515804">
    <property type="component" value="Chromosome"/>
</dbReference>
<dbReference type="EMBL" id="CP060719">
    <property type="protein sequence ID" value="QNN70370.1"/>
    <property type="molecule type" value="Genomic_DNA"/>
</dbReference>
<evidence type="ECO:0000313" key="2">
    <source>
        <dbReference type="EMBL" id="QNN70370.1"/>
    </source>
</evidence>
<dbReference type="Gene3D" id="1.10.1220.10">
    <property type="entry name" value="Met repressor-like"/>
    <property type="match status" value="1"/>
</dbReference>
<dbReference type="AlphaFoldDB" id="A0A7G9SR95"/>
<accession>A0A7G9SR95</accession>
<dbReference type="RefSeq" id="WP_187552886.1">
    <property type="nucleotide sequence ID" value="NZ_BMZL01000001.1"/>
</dbReference>
<evidence type="ECO:0000313" key="3">
    <source>
        <dbReference type="Proteomes" id="UP000515804"/>
    </source>
</evidence>
<gene>
    <name evidence="2" type="ORF">H9L16_01650</name>
</gene>